<sequence>MEEEKVSESSKVEECDATKEIWCLKRVGENSGWLRLFENTEVTLGRALNVTYQLLSPNYPLMISRNHCLFKQNEDGQWTVTDKKSLNGVWVNRERIIPEKAWQLSTGDSVRIGVPVESTQFEYVLVRDNLQTLKPFLQPRTDGEANASTRTKKTKRKLDAEGSDPAVSPESKAKLYRCSSTDKSLGRPCPAAEPARPRSPRTEAAGPSAAPAEPEGPEPAARGGLDLACLRRDSASIQALRNRLQDARQEAASLQALRPGQREELEELRAQQEALRAQLRSQQEQHLRRVQTLEDSLCQEEMRLEVAKRQEKEENLKKQLEEALQEHRKVIEELRSSRQGFEEMLQAKDKELKVTKEEKEQARAQKEEVVIQMTDVLENELQCIICSELFIEAVTLSCAHSFCLHCIEAWRKRSGACPICRQDILSQTRSLVLDNCIDRMVESLSAELKERRQELISQRKGESPACDRGGAGQCGRKQQRQQ</sequence>
<dbReference type="InterPro" id="IPR008984">
    <property type="entry name" value="SMAD_FHA_dom_sf"/>
</dbReference>
<comment type="pathway">
    <text evidence="12">Protein modification; protein ubiquitination.</text>
</comment>
<keyword evidence="18" id="KW-1185">Reference proteome</keyword>
<evidence type="ECO:0000256" key="7">
    <source>
        <dbReference type="ARBA" id="ARBA00022786"/>
    </source>
</evidence>
<feature type="coiled-coil region" evidence="13">
    <location>
        <begin position="230"/>
        <end position="372"/>
    </location>
</feature>
<dbReference type="InterPro" id="IPR001841">
    <property type="entry name" value="Znf_RING"/>
</dbReference>
<dbReference type="Gene3D" id="2.60.200.20">
    <property type="match status" value="1"/>
</dbReference>
<dbReference type="PROSITE" id="PS00518">
    <property type="entry name" value="ZF_RING_1"/>
    <property type="match status" value="1"/>
</dbReference>
<dbReference type="HAMAP" id="MF_03067">
    <property type="entry name" value="RNF8"/>
    <property type="match status" value="1"/>
</dbReference>
<dbReference type="CDD" id="cd22663">
    <property type="entry name" value="FHA_RNF8"/>
    <property type="match status" value="1"/>
</dbReference>
<evidence type="ECO:0000256" key="4">
    <source>
        <dbReference type="ARBA" id="ARBA00022723"/>
    </source>
</evidence>
<comment type="similarity">
    <text evidence="12">Belongs to the RNF8 family.</text>
</comment>
<evidence type="ECO:0000256" key="9">
    <source>
        <dbReference type="ARBA" id="ARBA00022853"/>
    </source>
</evidence>
<evidence type="ECO:0000313" key="18">
    <source>
        <dbReference type="Proteomes" id="UP001046870"/>
    </source>
</evidence>
<protein>
    <recommendedName>
        <fullName evidence="2">E3 ubiquitin-protein ligase CHFR</fullName>
    </recommendedName>
</protein>
<dbReference type="SMART" id="SM00184">
    <property type="entry name" value="RING"/>
    <property type="match status" value="1"/>
</dbReference>
<keyword evidence="4 12" id="KW-0479">Metal-binding</keyword>
<evidence type="ECO:0000256" key="6">
    <source>
        <dbReference type="ARBA" id="ARBA00022771"/>
    </source>
</evidence>
<dbReference type="SUPFAM" id="SSF57850">
    <property type="entry name" value="RING/U-box"/>
    <property type="match status" value="1"/>
</dbReference>
<dbReference type="CDD" id="cd16535">
    <property type="entry name" value="RING-HC_RNF8"/>
    <property type="match status" value="1"/>
</dbReference>
<dbReference type="GO" id="GO:0035861">
    <property type="term" value="C:site of double-strand break"/>
    <property type="evidence" value="ECO:0007669"/>
    <property type="project" value="TreeGrafter"/>
</dbReference>
<dbReference type="Proteomes" id="UP001046870">
    <property type="component" value="Chromosome 18"/>
</dbReference>
<dbReference type="GO" id="GO:0042393">
    <property type="term" value="F:histone binding"/>
    <property type="evidence" value="ECO:0007669"/>
    <property type="project" value="UniProtKB-UniRule"/>
</dbReference>
<proteinExistence type="inferred from homology"/>
<dbReference type="PROSITE" id="PS50089">
    <property type="entry name" value="ZF_RING_2"/>
    <property type="match status" value="1"/>
</dbReference>
<dbReference type="GO" id="GO:0061630">
    <property type="term" value="F:ubiquitin protein ligase activity"/>
    <property type="evidence" value="ECO:0007669"/>
    <property type="project" value="UniProtKB-EC"/>
</dbReference>
<dbReference type="Pfam" id="PF00498">
    <property type="entry name" value="FHA"/>
    <property type="match status" value="1"/>
</dbReference>
<dbReference type="GO" id="GO:0006325">
    <property type="term" value="P:chromatin organization"/>
    <property type="evidence" value="ECO:0007669"/>
    <property type="project" value="UniProtKB-KW"/>
</dbReference>
<keyword evidence="6 12" id="KW-0863">Zinc-finger</keyword>
<dbReference type="GO" id="GO:0006511">
    <property type="term" value="P:ubiquitin-dependent protein catabolic process"/>
    <property type="evidence" value="ECO:0007669"/>
    <property type="project" value="TreeGrafter"/>
</dbReference>
<dbReference type="OrthoDB" id="5330228at2759"/>
<dbReference type="GO" id="GO:0010212">
    <property type="term" value="P:response to ionizing radiation"/>
    <property type="evidence" value="ECO:0007669"/>
    <property type="project" value="UniProtKB-UniRule"/>
</dbReference>
<evidence type="ECO:0000256" key="1">
    <source>
        <dbReference type="ARBA" id="ARBA00005797"/>
    </source>
</evidence>
<keyword evidence="3 12" id="KW-0808">Transferase</keyword>
<dbReference type="GO" id="GO:0003682">
    <property type="term" value="F:chromatin binding"/>
    <property type="evidence" value="ECO:0007669"/>
    <property type="project" value="UniProtKB-UniRule"/>
</dbReference>
<dbReference type="GO" id="GO:0005829">
    <property type="term" value="C:cytosol"/>
    <property type="evidence" value="ECO:0007669"/>
    <property type="project" value="TreeGrafter"/>
</dbReference>
<dbReference type="GO" id="GO:0000151">
    <property type="term" value="C:ubiquitin ligase complex"/>
    <property type="evidence" value="ECO:0007669"/>
    <property type="project" value="UniProtKB-UniRule"/>
</dbReference>
<evidence type="ECO:0000256" key="13">
    <source>
        <dbReference type="SAM" id="Coils"/>
    </source>
</evidence>
<dbReference type="GO" id="GO:0043130">
    <property type="term" value="F:ubiquitin binding"/>
    <property type="evidence" value="ECO:0007669"/>
    <property type="project" value="UniProtKB-UniRule"/>
</dbReference>
<dbReference type="InterPro" id="IPR017907">
    <property type="entry name" value="Znf_RING_CS"/>
</dbReference>
<organism evidence="17 18">
    <name type="scientific">Megalops atlanticus</name>
    <name type="common">Tarpon</name>
    <name type="synonym">Clupea gigantea</name>
    <dbReference type="NCBI Taxonomy" id="7932"/>
    <lineage>
        <taxon>Eukaryota</taxon>
        <taxon>Metazoa</taxon>
        <taxon>Chordata</taxon>
        <taxon>Craniata</taxon>
        <taxon>Vertebrata</taxon>
        <taxon>Euteleostomi</taxon>
        <taxon>Actinopterygii</taxon>
        <taxon>Neopterygii</taxon>
        <taxon>Teleostei</taxon>
        <taxon>Elopiformes</taxon>
        <taxon>Megalopidae</taxon>
        <taxon>Megalops</taxon>
    </lineage>
</organism>
<keyword evidence="8 12" id="KW-0862">Zinc</keyword>
<evidence type="ECO:0000256" key="14">
    <source>
        <dbReference type="SAM" id="MobiDB-lite"/>
    </source>
</evidence>
<evidence type="ECO:0000259" key="15">
    <source>
        <dbReference type="PROSITE" id="PS50006"/>
    </source>
</evidence>
<evidence type="ECO:0000259" key="16">
    <source>
        <dbReference type="PROSITE" id="PS50089"/>
    </source>
</evidence>
<dbReference type="PROSITE" id="PS50006">
    <property type="entry name" value="FHA_DOMAIN"/>
    <property type="match status" value="1"/>
</dbReference>
<dbReference type="FunFam" id="2.60.200.20:FF:000015">
    <property type="entry name" value="E3 ubiquitin-protein ligase RNF8"/>
    <property type="match status" value="1"/>
</dbReference>
<keyword evidence="5 12" id="KW-0227">DNA damage</keyword>
<gene>
    <name evidence="12" type="primary">RNF8</name>
    <name evidence="17" type="ORF">MATL_G00201630</name>
</gene>
<feature type="compositionally biased region" description="Low complexity" evidence="14">
    <location>
        <begin position="202"/>
        <end position="223"/>
    </location>
</feature>
<evidence type="ECO:0000256" key="11">
    <source>
        <dbReference type="ARBA" id="ARBA00023242"/>
    </source>
</evidence>
<dbReference type="SUPFAM" id="SSF49879">
    <property type="entry name" value="SMAD/FHA domain"/>
    <property type="match status" value="1"/>
</dbReference>
<dbReference type="EMBL" id="JAFDVH010000018">
    <property type="protein sequence ID" value="KAG7460708.1"/>
    <property type="molecule type" value="Genomic_DNA"/>
</dbReference>
<evidence type="ECO:0000313" key="17">
    <source>
        <dbReference type="EMBL" id="KAG7460708.1"/>
    </source>
</evidence>
<keyword evidence="11 12" id="KW-0539">Nucleus</keyword>
<comment type="caution">
    <text evidence="17">The sequence shown here is derived from an EMBL/GenBank/DDBJ whole genome shotgun (WGS) entry which is preliminary data.</text>
</comment>
<dbReference type="GO" id="GO:0006302">
    <property type="term" value="P:double-strand break repair"/>
    <property type="evidence" value="ECO:0007669"/>
    <property type="project" value="UniProtKB-UniRule"/>
</dbReference>
<dbReference type="Gene3D" id="3.30.40.10">
    <property type="entry name" value="Zinc/RING finger domain, C3HC4 (zinc finger)"/>
    <property type="match status" value="1"/>
</dbReference>
<feature type="domain" description="RING-type" evidence="16">
    <location>
        <begin position="383"/>
        <end position="421"/>
    </location>
</feature>
<comment type="catalytic activity">
    <reaction evidence="12">
        <text>S-ubiquitinyl-[E2 ubiquitin-conjugating enzyme]-L-cysteine + [acceptor protein]-L-lysine = [E2 ubiquitin-conjugating enzyme]-L-cysteine + N(6)-ubiquitinyl-[acceptor protein]-L-lysine.</text>
        <dbReference type="EC" id="2.3.2.27"/>
    </reaction>
</comment>
<evidence type="ECO:0000256" key="2">
    <source>
        <dbReference type="ARBA" id="ARBA00017908"/>
    </source>
</evidence>
<feature type="domain" description="FHA" evidence="15">
    <location>
        <begin position="42"/>
        <end position="96"/>
    </location>
</feature>
<keyword evidence="7 12" id="KW-0833">Ubl conjugation pathway</keyword>
<dbReference type="GO" id="GO:0045739">
    <property type="term" value="P:positive regulation of DNA repair"/>
    <property type="evidence" value="ECO:0007669"/>
    <property type="project" value="UniProtKB-UniRule"/>
</dbReference>
<dbReference type="PANTHER" id="PTHR15067">
    <property type="entry name" value="E3 UBIQUITIN-PROTEIN LIGASE RNF8"/>
    <property type="match status" value="1"/>
</dbReference>
<dbReference type="Pfam" id="PF13920">
    <property type="entry name" value="zf-C3HC4_3"/>
    <property type="match status" value="1"/>
</dbReference>
<feature type="region of interest" description="Disordered" evidence="14">
    <location>
        <begin position="455"/>
        <end position="482"/>
    </location>
</feature>
<dbReference type="GO" id="GO:0070936">
    <property type="term" value="P:protein K48-linked ubiquitination"/>
    <property type="evidence" value="ECO:0007669"/>
    <property type="project" value="TreeGrafter"/>
</dbReference>
<dbReference type="InterPro" id="IPR000253">
    <property type="entry name" value="FHA_dom"/>
</dbReference>
<name>A0A9D3T4M6_MEGAT</name>
<dbReference type="Gene3D" id="1.20.5.170">
    <property type="match status" value="1"/>
</dbReference>
<comment type="similarity">
    <text evidence="1">Belongs to the CHFR family.</text>
</comment>
<keyword evidence="9 12" id="KW-0156">Chromatin regulator</keyword>
<reference evidence="17" key="1">
    <citation type="submission" date="2021-01" db="EMBL/GenBank/DDBJ databases">
        <authorList>
            <person name="Zahm M."/>
            <person name="Roques C."/>
            <person name="Cabau C."/>
            <person name="Klopp C."/>
            <person name="Donnadieu C."/>
            <person name="Jouanno E."/>
            <person name="Lampietro C."/>
            <person name="Louis A."/>
            <person name="Herpin A."/>
            <person name="Echchiki A."/>
            <person name="Berthelot C."/>
            <person name="Parey E."/>
            <person name="Roest-Crollius H."/>
            <person name="Braasch I."/>
            <person name="Postlethwait J."/>
            <person name="Bobe J."/>
            <person name="Montfort J."/>
            <person name="Bouchez O."/>
            <person name="Begum T."/>
            <person name="Mejri S."/>
            <person name="Adams A."/>
            <person name="Chen W.-J."/>
            <person name="Guiguen Y."/>
        </authorList>
    </citation>
    <scope>NUCLEOTIDE SEQUENCE</scope>
    <source>
        <strain evidence="17">YG-15Mar2019-1</strain>
        <tissue evidence="17">Brain</tissue>
    </source>
</reference>
<dbReference type="PANTHER" id="PTHR15067:SF4">
    <property type="entry name" value="E3 UBIQUITIN-PROTEIN LIGASE RNF8"/>
    <property type="match status" value="1"/>
</dbReference>
<evidence type="ECO:0000256" key="12">
    <source>
        <dbReference type="HAMAP-Rule" id="MF_03067"/>
    </source>
</evidence>
<feature type="region of interest" description="Disordered" evidence="14">
    <location>
        <begin position="137"/>
        <end position="223"/>
    </location>
</feature>
<accession>A0A9D3T4M6</accession>
<dbReference type="GO" id="GO:0005634">
    <property type="term" value="C:nucleus"/>
    <property type="evidence" value="ECO:0007669"/>
    <property type="project" value="UniProtKB-UniRule"/>
</dbReference>
<dbReference type="InterPro" id="IPR013083">
    <property type="entry name" value="Znf_RING/FYVE/PHD"/>
</dbReference>
<evidence type="ECO:0000256" key="10">
    <source>
        <dbReference type="ARBA" id="ARBA00023204"/>
    </source>
</evidence>
<dbReference type="AlphaFoldDB" id="A0A9D3T4M6"/>
<evidence type="ECO:0000256" key="5">
    <source>
        <dbReference type="ARBA" id="ARBA00022763"/>
    </source>
</evidence>
<dbReference type="InterPro" id="IPR017335">
    <property type="entry name" value="RNF8"/>
</dbReference>
<keyword evidence="10 12" id="KW-0234">DNA repair</keyword>
<evidence type="ECO:0000256" key="8">
    <source>
        <dbReference type="ARBA" id="ARBA00022833"/>
    </source>
</evidence>
<evidence type="ECO:0000256" key="3">
    <source>
        <dbReference type="ARBA" id="ARBA00022679"/>
    </source>
</evidence>
<dbReference type="GO" id="GO:0008270">
    <property type="term" value="F:zinc ion binding"/>
    <property type="evidence" value="ECO:0007669"/>
    <property type="project" value="UniProtKB-KW"/>
</dbReference>
<dbReference type="SMART" id="SM00240">
    <property type="entry name" value="FHA"/>
    <property type="match status" value="1"/>
</dbReference>
<keyword evidence="13" id="KW-0175">Coiled coil</keyword>